<dbReference type="Proteomes" id="UP000295198">
    <property type="component" value="Unassembled WGS sequence"/>
</dbReference>
<proteinExistence type="predicted"/>
<keyword evidence="1" id="KW-0472">Membrane</keyword>
<organism evidence="2 3">
    <name type="scientific">Nocardioides guangzhouensis</name>
    <dbReference type="NCBI Taxonomy" id="2497878"/>
    <lineage>
        <taxon>Bacteria</taxon>
        <taxon>Bacillati</taxon>
        <taxon>Actinomycetota</taxon>
        <taxon>Actinomycetes</taxon>
        <taxon>Propionibacteriales</taxon>
        <taxon>Nocardioidaceae</taxon>
        <taxon>Nocardioides</taxon>
    </lineage>
</organism>
<reference evidence="2 3" key="1">
    <citation type="submission" date="2019-01" db="EMBL/GenBank/DDBJ databases">
        <title>Nocardioides guangzhouensis sp. nov., an actinobacterium isolated from soil.</title>
        <authorList>
            <person name="Fu Y."/>
            <person name="Cai Y."/>
            <person name="Lin Z."/>
            <person name="Chen P."/>
        </authorList>
    </citation>
    <scope>NUCLEOTIDE SEQUENCE [LARGE SCALE GENOMIC DNA]</scope>
    <source>
        <strain evidence="2 3">130</strain>
    </source>
</reference>
<dbReference type="OrthoDB" id="144586at2"/>
<evidence type="ECO:0000313" key="3">
    <source>
        <dbReference type="Proteomes" id="UP000295198"/>
    </source>
</evidence>
<dbReference type="EMBL" id="SDKM01000059">
    <property type="protein sequence ID" value="RYP81842.1"/>
    <property type="molecule type" value="Genomic_DNA"/>
</dbReference>
<dbReference type="PANTHER" id="PTHR48174">
    <property type="entry name" value="DUF946 FAMILY PROTEIN"/>
    <property type="match status" value="1"/>
</dbReference>
<protein>
    <submittedName>
        <fullName evidence="2">DUF946 domain-containing protein</fullName>
    </submittedName>
</protein>
<evidence type="ECO:0000256" key="1">
    <source>
        <dbReference type="SAM" id="Phobius"/>
    </source>
</evidence>
<evidence type="ECO:0000313" key="2">
    <source>
        <dbReference type="EMBL" id="RYP81842.1"/>
    </source>
</evidence>
<feature type="transmembrane region" description="Helical" evidence="1">
    <location>
        <begin position="177"/>
        <end position="199"/>
    </location>
</feature>
<keyword evidence="1" id="KW-1133">Transmembrane helix</keyword>
<dbReference type="Pfam" id="PF06101">
    <property type="entry name" value="Vps62"/>
    <property type="match status" value="1"/>
</dbReference>
<comment type="caution">
    <text evidence="2">The sequence shown here is derived from an EMBL/GenBank/DDBJ whole genome shotgun (WGS) entry which is preliminary data.</text>
</comment>
<name>A0A4Q4Z2R2_9ACTN</name>
<dbReference type="PANTHER" id="PTHR48174:SF5">
    <property type="entry name" value="VACUOLAR PROTEIN SORTING-ASSOCIATED PROTEIN 62"/>
    <property type="match status" value="1"/>
</dbReference>
<accession>A0A4Q4Z2R2</accession>
<dbReference type="InterPro" id="IPR009291">
    <property type="entry name" value="Vps62"/>
</dbReference>
<sequence>MQVLFQAPSARAALGTDPVEVGYAQHTDGETADWDSAKLEKEGTHPVVYSSEGSHASYFEPALYLGRDPSEGVGCDNTQDPNTRVVPLPVLLPGQPSGPHSEFAWLAYDGNWGERHPGPNNGPAGPLSKPRWVSPVTWQENLRPASFVIPGGSKTPPDVVRTFCNVVGQGSGLYVRYAAHPAAVLAVLAAIALVLLFLLRRTLWDRVPPYPVVKRRRSGQIAWSAASLYRRFQPFWSSDCSRSRSACSRSSTSWCSRTCRSSDLPWAC</sequence>
<keyword evidence="3" id="KW-1185">Reference proteome</keyword>
<gene>
    <name evidence="2" type="ORF">EKO23_22955</name>
</gene>
<dbReference type="AlphaFoldDB" id="A0A4Q4Z2R2"/>
<keyword evidence="1" id="KW-0812">Transmembrane</keyword>